<dbReference type="Pfam" id="PF00535">
    <property type="entry name" value="Glycos_transf_2"/>
    <property type="match status" value="1"/>
</dbReference>
<dbReference type="GO" id="GO:0005886">
    <property type="term" value="C:plasma membrane"/>
    <property type="evidence" value="ECO:0007669"/>
    <property type="project" value="TreeGrafter"/>
</dbReference>
<dbReference type="InterPro" id="IPR029044">
    <property type="entry name" value="Nucleotide-diphossugar_trans"/>
</dbReference>
<evidence type="ECO:0000259" key="2">
    <source>
        <dbReference type="Pfam" id="PF00535"/>
    </source>
</evidence>
<dbReference type="HOGENOM" id="CLU_033536_0_1_9"/>
<evidence type="ECO:0000256" key="1">
    <source>
        <dbReference type="SAM" id="Phobius"/>
    </source>
</evidence>
<dbReference type="CDD" id="cd04187">
    <property type="entry name" value="DPM1_like_bac"/>
    <property type="match status" value="1"/>
</dbReference>
<protein>
    <submittedName>
        <fullName evidence="3">Glycosyl transferase family 2</fullName>
    </submittedName>
</protein>
<dbReference type="KEGG" id="aar:Acear_2145"/>
<keyword evidence="4" id="KW-1185">Reference proteome</keyword>
<keyword evidence="1" id="KW-1133">Transmembrane helix</keyword>
<dbReference type="eggNOG" id="COG1215">
    <property type="taxonomic scope" value="Bacteria"/>
</dbReference>
<dbReference type="CAZy" id="GT2">
    <property type="family name" value="Glycosyltransferase Family 2"/>
</dbReference>
<proteinExistence type="predicted"/>
<evidence type="ECO:0000313" key="4">
    <source>
        <dbReference type="Proteomes" id="UP000001661"/>
    </source>
</evidence>
<keyword evidence="3" id="KW-0808">Transferase</keyword>
<evidence type="ECO:0000313" key="3">
    <source>
        <dbReference type="EMBL" id="ADL13633.1"/>
    </source>
</evidence>
<dbReference type="InterPro" id="IPR001173">
    <property type="entry name" value="Glyco_trans_2-like"/>
</dbReference>
<dbReference type="Gene3D" id="3.90.550.10">
    <property type="entry name" value="Spore Coat Polysaccharide Biosynthesis Protein SpsA, Chain A"/>
    <property type="match status" value="1"/>
</dbReference>
<dbReference type="PANTHER" id="PTHR48090:SF8">
    <property type="entry name" value="GLYCOSYLTRANSFERASE CSBB-RELATED"/>
    <property type="match status" value="1"/>
</dbReference>
<accession>D9QTR2</accession>
<dbReference type="SUPFAM" id="SSF53448">
    <property type="entry name" value="Nucleotide-diphospho-sugar transferases"/>
    <property type="match status" value="1"/>
</dbReference>
<dbReference type="InterPro" id="IPR050256">
    <property type="entry name" value="Glycosyltransferase_2"/>
</dbReference>
<dbReference type="EMBL" id="CP002105">
    <property type="protein sequence ID" value="ADL13633.1"/>
    <property type="molecule type" value="Genomic_DNA"/>
</dbReference>
<gene>
    <name evidence="3" type="ordered locus">Acear_2145</name>
</gene>
<keyword evidence="1" id="KW-0812">Transmembrane</keyword>
<organism evidence="3 4">
    <name type="scientific">Acetohalobium arabaticum (strain ATCC 49924 / DSM 5501 / Z-7288)</name>
    <dbReference type="NCBI Taxonomy" id="574087"/>
    <lineage>
        <taxon>Bacteria</taxon>
        <taxon>Bacillati</taxon>
        <taxon>Bacillota</taxon>
        <taxon>Clostridia</taxon>
        <taxon>Halanaerobiales</taxon>
        <taxon>Halobacteroidaceae</taxon>
        <taxon>Acetohalobium</taxon>
    </lineage>
</organism>
<dbReference type="Proteomes" id="UP000001661">
    <property type="component" value="Chromosome"/>
</dbReference>
<dbReference type="OrthoDB" id="9807778at2"/>
<sequence length="327" mass="37532">MDKLDYELLSIVVPCYNEEETIPIFIKEIKKEIKEIKLNVEVIFVNDGSSDKTQEILQDVYTNNKSFVRVIDLSRNFGKESAMLAGLKYSKGDLITVMDADLQDPPTLLQDMIYAICEEGYDAVATRRHTRKGEPLMRSFFARQFYNIINKISDIDIVEGARDYRMMTDQVAEALLNMKEYNRFSKGLYEWIGFNTKYIEFENVERVAGNTSWSFWKLFKYAVEGIVSFTTMPLRIASLLGAVVSGFSFIYMMIIIIKTLVFGEVVRGYPSLMSVILALSGVQLLCMGILGEYLARTYTEVKDRPRYIVKSILDFSSNSDEKELKIS</sequence>
<reference evidence="3 4" key="1">
    <citation type="journal article" date="2010" name="Stand. Genomic Sci.">
        <title>Complete genome sequence of Acetohalobium arabaticum type strain (Z-7288).</title>
        <authorList>
            <person name="Sikorski J."/>
            <person name="Lapidus A."/>
            <person name="Chertkov O."/>
            <person name="Lucas S."/>
            <person name="Copeland A."/>
            <person name="Glavina Del Rio T."/>
            <person name="Nolan M."/>
            <person name="Tice H."/>
            <person name="Cheng J.F."/>
            <person name="Han C."/>
            <person name="Brambilla E."/>
            <person name="Pitluck S."/>
            <person name="Liolios K."/>
            <person name="Ivanova N."/>
            <person name="Mavromatis K."/>
            <person name="Mikhailova N."/>
            <person name="Pati A."/>
            <person name="Bruce D."/>
            <person name="Detter C."/>
            <person name="Tapia R."/>
            <person name="Goodwin L."/>
            <person name="Chen A."/>
            <person name="Palaniappan K."/>
            <person name="Land M."/>
            <person name="Hauser L."/>
            <person name="Chang Y.J."/>
            <person name="Jeffries C.D."/>
            <person name="Rohde M."/>
            <person name="Goker M."/>
            <person name="Spring S."/>
            <person name="Woyke T."/>
            <person name="Bristow J."/>
            <person name="Eisen J.A."/>
            <person name="Markowitz V."/>
            <person name="Hugenholtz P."/>
            <person name="Kyrpides N.C."/>
            <person name="Klenk H.P."/>
        </authorList>
    </citation>
    <scope>NUCLEOTIDE SEQUENCE [LARGE SCALE GENOMIC DNA]</scope>
    <source>
        <strain evidence="4">ATCC 49924 / DSM 5501 / Z-7288</strain>
    </source>
</reference>
<dbReference type="RefSeq" id="WP_013279076.1">
    <property type="nucleotide sequence ID" value="NC_014378.1"/>
</dbReference>
<feature type="domain" description="Glycosyltransferase 2-like" evidence="2">
    <location>
        <begin position="10"/>
        <end position="136"/>
    </location>
</feature>
<feature type="transmembrane region" description="Helical" evidence="1">
    <location>
        <begin position="236"/>
        <end position="257"/>
    </location>
</feature>
<dbReference type="AlphaFoldDB" id="D9QTR2"/>
<feature type="transmembrane region" description="Helical" evidence="1">
    <location>
        <begin position="269"/>
        <end position="295"/>
    </location>
</feature>
<name>D9QTR2_ACEAZ</name>
<keyword evidence="1" id="KW-0472">Membrane</keyword>
<dbReference type="GO" id="GO:0016740">
    <property type="term" value="F:transferase activity"/>
    <property type="evidence" value="ECO:0007669"/>
    <property type="project" value="UniProtKB-KW"/>
</dbReference>
<dbReference type="PANTHER" id="PTHR48090">
    <property type="entry name" value="UNDECAPRENYL-PHOSPHATE 4-DEOXY-4-FORMAMIDO-L-ARABINOSE TRANSFERASE-RELATED"/>
    <property type="match status" value="1"/>
</dbReference>
<dbReference type="STRING" id="574087.Acear_2145"/>